<dbReference type="AlphaFoldDB" id="A0A511N644"/>
<organism evidence="3 4">
    <name type="scientific">Deinococcus cellulosilyticus (strain DSM 18568 / NBRC 106333 / KACC 11606 / 5516J-15)</name>
    <dbReference type="NCBI Taxonomy" id="1223518"/>
    <lineage>
        <taxon>Bacteria</taxon>
        <taxon>Thermotogati</taxon>
        <taxon>Deinococcota</taxon>
        <taxon>Deinococci</taxon>
        <taxon>Deinococcales</taxon>
        <taxon>Deinococcaceae</taxon>
        <taxon>Deinococcus</taxon>
    </lineage>
</organism>
<dbReference type="OrthoDB" id="9766710at2"/>
<keyword evidence="2" id="KW-0732">Signal</keyword>
<keyword evidence="1" id="KW-0802">TPR repeat</keyword>
<keyword evidence="4" id="KW-1185">Reference proteome</keyword>
<name>A0A511N644_DEIC1</name>
<evidence type="ECO:0000313" key="3">
    <source>
        <dbReference type="EMBL" id="GEM47881.1"/>
    </source>
</evidence>
<feature type="repeat" description="TPR" evidence="1">
    <location>
        <begin position="347"/>
        <end position="380"/>
    </location>
</feature>
<dbReference type="EMBL" id="BJXB01000016">
    <property type="protein sequence ID" value="GEM47881.1"/>
    <property type="molecule type" value="Genomic_DNA"/>
</dbReference>
<protein>
    <submittedName>
        <fullName evidence="3">Uncharacterized protein</fullName>
    </submittedName>
</protein>
<feature type="signal peptide" evidence="2">
    <location>
        <begin position="1"/>
        <end position="18"/>
    </location>
</feature>
<dbReference type="SUPFAM" id="SSF48452">
    <property type="entry name" value="TPR-like"/>
    <property type="match status" value="1"/>
</dbReference>
<dbReference type="Pfam" id="PF13432">
    <property type="entry name" value="TPR_16"/>
    <property type="match status" value="1"/>
</dbReference>
<sequence>MLAKHLMLSLMLSGAAFAQTRGAVSWFHPATPQDAETAALLSYDVALNFGLLKPHQTQVFTAPLLTPNGPQLPMDVLYYEGFAEPTLPEHLQVLQDALGVRTVIGGLVKGEQVTLLLQQGDQYQEVQVKAPANDLRKTTLKKVAELLKTSLILPKLTPKELALPLRDLEKLDVLAAVAPYKDAKDPVAKAFFESLLSPKEHLDQAYQAILQGPKRLLELNVGQVPSLITYQALYLEQNGQTDEALKLLATSKYPYAKTLSEVIELTRGKKLPESWPPQNRGVLTQAQAVILQATGEKVQDTREGLYNVLPNSEYALQEFSFLAFDRNDFKTARSVMERLVTLNPYKPLYWTNLGWAQYKTGNAQLALRSTQQTLQLDPRDEIAAYNLGLYHVALGNDLEAQDAYDYALGLGTYKDTQMAVQDLTEGTETRYHFYSGVLNEQLGDYPKALKDIKVYLGSSLSPAQKDNAEQIVARLEQARCDFELKDQPWFVVKGQPTTQLKQGQYLQADFNVRCAVVLPLPVTVKYTLSQNGEVVSAAEFTPPLKPSTNGFRINEALVPLFEVKDGELKSEIVVTGANGFSKTFTQTYPVQGQATLKERLDSAGLKLVNLYGTPVVSTDVISDLSRQVNTLLQDQAQFKAMYPGLTEQQMAAVSTVTPQKVEQALLVLLSRVGAELAPGSEVYFPDEYIGFVLQGQQAQQN</sequence>
<dbReference type="PROSITE" id="PS50005">
    <property type="entry name" value="TPR"/>
    <property type="match status" value="1"/>
</dbReference>
<dbReference type="InterPro" id="IPR019734">
    <property type="entry name" value="TPR_rpt"/>
</dbReference>
<proteinExistence type="predicted"/>
<evidence type="ECO:0000256" key="2">
    <source>
        <dbReference type="SAM" id="SignalP"/>
    </source>
</evidence>
<dbReference type="Gene3D" id="1.25.40.10">
    <property type="entry name" value="Tetratricopeptide repeat domain"/>
    <property type="match status" value="1"/>
</dbReference>
<comment type="caution">
    <text evidence="3">The sequence shown here is derived from an EMBL/GenBank/DDBJ whole genome shotgun (WGS) entry which is preliminary data.</text>
</comment>
<dbReference type="RefSeq" id="WP_146886506.1">
    <property type="nucleotide sequence ID" value="NZ_BJXB01000016.1"/>
</dbReference>
<dbReference type="InterPro" id="IPR011990">
    <property type="entry name" value="TPR-like_helical_dom_sf"/>
</dbReference>
<evidence type="ECO:0000256" key="1">
    <source>
        <dbReference type="PROSITE-ProRule" id="PRU00339"/>
    </source>
</evidence>
<evidence type="ECO:0000313" key="4">
    <source>
        <dbReference type="Proteomes" id="UP000321306"/>
    </source>
</evidence>
<feature type="chain" id="PRO_5021745263" evidence="2">
    <location>
        <begin position="19"/>
        <end position="701"/>
    </location>
</feature>
<accession>A0A511N644</accession>
<dbReference type="Proteomes" id="UP000321306">
    <property type="component" value="Unassembled WGS sequence"/>
</dbReference>
<gene>
    <name evidence="3" type="ORF">DC3_35160</name>
</gene>
<reference evidence="3 4" key="1">
    <citation type="submission" date="2019-07" db="EMBL/GenBank/DDBJ databases">
        <title>Whole genome shotgun sequence of Deinococcus cellulosilyticus NBRC 106333.</title>
        <authorList>
            <person name="Hosoyama A."/>
            <person name="Uohara A."/>
            <person name="Ohji S."/>
            <person name="Ichikawa N."/>
        </authorList>
    </citation>
    <scope>NUCLEOTIDE SEQUENCE [LARGE SCALE GENOMIC DNA]</scope>
    <source>
        <strain evidence="3 4">NBRC 106333</strain>
    </source>
</reference>